<keyword evidence="2" id="KW-0472">Membrane</keyword>
<dbReference type="RefSeq" id="WP_074995139.1">
    <property type="nucleotide sequence ID" value="NZ_FMZK01000010.1"/>
</dbReference>
<keyword evidence="4" id="KW-1185">Reference proteome</keyword>
<evidence type="ECO:0008006" key="5">
    <source>
        <dbReference type="Google" id="ProtNLM"/>
    </source>
</evidence>
<evidence type="ECO:0000256" key="1">
    <source>
        <dbReference type="SAM" id="MobiDB-lite"/>
    </source>
</evidence>
<organism evidence="3 4">
    <name type="scientific">Streptomyces prasinopilosus</name>
    <dbReference type="NCBI Taxonomy" id="67344"/>
    <lineage>
        <taxon>Bacteria</taxon>
        <taxon>Bacillati</taxon>
        <taxon>Actinomycetota</taxon>
        <taxon>Actinomycetes</taxon>
        <taxon>Kitasatosporales</taxon>
        <taxon>Streptomycetaceae</taxon>
        <taxon>Streptomyces</taxon>
    </lineage>
</organism>
<sequence length="252" mass="27832">MRLYVETRIRAEFDELWTRTQDPAEHRRWDLRFTEIRPLPHAGGEEEPRHFRYTTRVLPFLTLSGTGVSAGEKERPDGTRTSALRFSCPHPLSLLADGSGYWRYVPDGSGEGDGVRFLTGYDYRPRWGGVGALADRLALRPLMGWATAWSFDRLRIWLEHGVTPERARRNWLAELALRAAVTGTAGTALVLGPAALPGPSGAFLSPLLLVAAAAAALLAPPLPRTPAARRCLRTPPAPARPPRLPHTPETPR</sequence>
<feature type="compositionally biased region" description="Pro residues" evidence="1">
    <location>
        <begin position="235"/>
        <end position="252"/>
    </location>
</feature>
<dbReference type="EMBL" id="FMZK01000010">
    <property type="protein sequence ID" value="SDD67925.1"/>
    <property type="molecule type" value="Genomic_DNA"/>
</dbReference>
<dbReference type="SUPFAM" id="SSF55961">
    <property type="entry name" value="Bet v1-like"/>
    <property type="match status" value="1"/>
</dbReference>
<keyword evidence="2" id="KW-0812">Transmembrane</keyword>
<feature type="region of interest" description="Disordered" evidence="1">
    <location>
        <begin position="227"/>
        <end position="252"/>
    </location>
</feature>
<evidence type="ECO:0000256" key="2">
    <source>
        <dbReference type="SAM" id="Phobius"/>
    </source>
</evidence>
<keyword evidence="2" id="KW-1133">Transmembrane helix</keyword>
<feature type="transmembrane region" description="Helical" evidence="2">
    <location>
        <begin position="175"/>
        <end position="196"/>
    </location>
</feature>
<accession>A0A1G6WSB0</accession>
<protein>
    <recommendedName>
        <fullName evidence="5">Polyketide cyclase / dehydrase and lipid transport</fullName>
    </recommendedName>
</protein>
<gene>
    <name evidence="3" type="ORF">SAMN05216505_110206</name>
</gene>
<feature type="transmembrane region" description="Helical" evidence="2">
    <location>
        <begin position="202"/>
        <end position="220"/>
    </location>
</feature>
<dbReference type="AlphaFoldDB" id="A0A1G6WSB0"/>
<proteinExistence type="predicted"/>
<dbReference type="STRING" id="67344.SAMN05216505_110206"/>
<evidence type="ECO:0000313" key="3">
    <source>
        <dbReference type="EMBL" id="SDD67925.1"/>
    </source>
</evidence>
<dbReference type="Proteomes" id="UP000182100">
    <property type="component" value="Unassembled WGS sequence"/>
</dbReference>
<name>A0A1G6WSB0_9ACTN</name>
<reference evidence="4" key="1">
    <citation type="submission" date="2016-10" db="EMBL/GenBank/DDBJ databases">
        <authorList>
            <person name="Varghese N."/>
            <person name="Submissions S."/>
        </authorList>
    </citation>
    <scope>NUCLEOTIDE SEQUENCE [LARGE SCALE GENOMIC DNA]</scope>
    <source>
        <strain evidence="4">CGMCC 4.3504</strain>
    </source>
</reference>
<evidence type="ECO:0000313" key="4">
    <source>
        <dbReference type="Proteomes" id="UP000182100"/>
    </source>
</evidence>